<dbReference type="AlphaFoldDB" id="A0A1A8TLS5"/>
<sequence length="311" mass="33760">MKAAKHLNDMNISLGQARAFLQSNLSTPDLLMQILEQYEVSNEMVAEIMGSSRGHIVRYFAQNGIDSSVLDTFHSDDEIEEDEDEDTGYGSDAVALAVNSNLDAEIGEAMESDLYQIELISGSEYTFTVTSDELTAPRLVLLNDEGERLGSDYQTLEEDEASFTFTASESGTFYLDLSDLVDETTGEYNISFTVMDDFAADLTTTGIVVVDDTASGILEVGGDEDWFAVALVADQSYDIAVDSTDFSTAHIAIYDTTGTFVTELAADDDEDGVLAFTATASETYYVAVSDTDPEVTGNYLVGVQLQEEVIV</sequence>
<accession>A0A1A8TLS5</accession>
<dbReference type="OrthoDB" id="8893233at2"/>
<dbReference type="Proteomes" id="UP000092627">
    <property type="component" value="Unassembled WGS sequence"/>
</dbReference>
<evidence type="ECO:0000313" key="1">
    <source>
        <dbReference type="EMBL" id="SBS34888.1"/>
    </source>
</evidence>
<protein>
    <submittedName>
        <fullName evidence="1">Uncharacterized protein</fullName>
    </submittedName>
</protein>
<dbReference type="RefSeq" id="WP_067211483.1">
    <property type="nucleotide sequence ID" value="NZ_FLOC01000019.1"/>
</dbReference>
<reference evidence="1 2" key="1">
    <citation type="submission" date="2016-06" db="EMBL/GenBank/DDBJ databases">
        <authorList>
            <person name="Kjaerup R.B."/>
            <person name="Dalgaard T.S."/>
            <person name="Juul-Madsen H.R."/>
        </authorList>
    </citation>
    <scope>NUCLEOTIDE SEQUENCE [LARGE SCALE GENOMIC DNA]</scope>
    <source>
        <strain evidence="1 2">CECT 5080</strain>
    </source>
</reference>
<dbReference type="EMBL" id="FLOC01000019">
    <property type="protein sequence ID" value="SBS34888.1"/>
    <property type="molecule type" value="Genomic_DNA"/>
</dbReference>
<dbReference type="STRING" id="295068.MAQ5080_03006"/>
<name>A0A1A8TLS5_9GAMM</name>
<dbReference type="SUPFAM" id="SSF89260">
    <property type="entry name" value="Collagen-binding domain"/>
    <property type="match status" value="1"/>
</dbReference>
<dbReference type="Gene3D" id="2.60.120.380">
    <property type="match status" value="2"/>
</dbReference>
<proteinExistence type="predicted"/>
<keyword evidence="2" id="KW-1185">Reference proteome</keyword>
<evidence type="ECO:0000313" key="2">
    <source>
        <dbReference type="Proteomes" id="UP000092627"/>
    </source>
</evidence>
<gene>
    <name evidence="1" type="ORF">MAQ5080_03006</name>
</gene>
<organism evidence="1 2">
    <name type="scientific">Marinomonas aquimarina</name>
    <dbReference type="NCBI Taxonomy" id="295068"/>
    <lineage>
        <taxon>Bacteria</taxon>
        <taxon>Pseudomonadati</taxon>
        <taxon>Pseudomonadota</taxon>
        <taxon>Gammaproteobacteria</taxon>
        <taxon>Oceanospirillales</taxon>
        <taxon>Oceanospirillaceae</taxon>
        <taxon>Marinomonas</taxon>
    </lineage>
</organism>